<comment type="caution">
    <text evidence="13">The sequence shown here is derived from an EMBL/GenBank/DDBJ whole genome shotgun (WGS) entry which is preliminary data.</text>
</comment>
<dbReference type="PANTHER" id="PTHR43791">
    <property type="entry name" value="PERMEASE-RELATED"/>
    <property type="match status" value="1"/>
</dbReference>
<feature type="transmembrane region" description="Helical" evidence="12">
    <location>
        <begin position="458"/>
        <end position="478"/>
    </location>
</feature>
<protein>
    <submittedName>
        <fullName evidence="13">MFS allantoate transporter</fullName>
    </submittedName>
</protein>
<keyword evidence="7 10" id="KW-0408">Iron</keyword>
<keyword evidence="2" id="KW-0813">Transport</keyword>
<evidence type="ECO:0000313" key="14">
    <source>
        <dbReference type="Proteomes" id="UP000068243"/>
    </source>
</evidence>
<feature type="transmembrane region" description="Helical" evidence="12">
    <location>
        <begin position="232"/>
        <end position="252"/>
    </location>
</feature>
<dbReference type="VEuPathDB" id="FungiDB:An15g07900"/>
<keyword evidence="10" id="KW-0349">Heme</keyword>
<evidence type="ECO:0000256" key="8">
    <source>
        <dbReference type="ARBA" id="ARBA00023136"/>
    </source>
</evidence>
<accession>A0A100IPN1</accession>
<dbReference type="GO" id="GO:0005506">
    <property type="term" value="F:iron ion binding"/>
    <property type="evidence" value="ECO:0007669"/>
    <property type="project" value="InterPro"/>
</dbReference>
<evidence type="ECO:0000256" key="6">
    <source>
        <dbReference type="ARBA" id="ARBA00023002"/>
    </source>
</evidence>
<keyword evidence="5 12" id="KW-1133">Transmembrane helix</keyword>
<feature type="transmembrane region" description="Helical" evidence="12">
    <location>
        <begin position="393"/>
        <end position="413"/>
    </location>
</feature>
<dbReference type="EMBL" id="BCMY01000014">
    <property type="protein sequence ID" value="GAQ45061.1"/>
    <property type="molecule type" value="Genomic_DNA"/>
</dbReference>
<dbReference type="AlphaFoldDB" id="A0A100IPN1"/>
<dbReference type="GO" id="GO:0004497">
    <property type="term" value="F:monooxygenase activity"/>
    <property type="evidence" value="ECO:0007669"/>
    <property type="project" value="InterPro"/>
</dbReference>
<evidence type="ECO:0000256" key="3">
    <source>
        <dbReference type="ARBA" id="ARBA00022692"/>
    </source>
</evidence>
<dbReference type="CDD" id="cd17327">
    <property type="entry name" value="MFS_FEN2_like"/>
    <property type="match status" value="1"/>
</dbReference>
<feature type="transmembrane region" description="Helical" evidence="12">
    <location>
        <begin position="364"/>
        <end position="387"/>
    </location>
</feature>
<dbReference type="GO" id="GO:0016020">
    <property type="term" value="C:membrane"/>
    <property type="evidence" value="ECO:0007669"/>
    <property type="project" value="UniProtKB-SubCell"/>
</dbReference>
<evidence type="ECO:0000256" key="9">
    <source>
        <dbReference type="ARBA" id="ARBA00037968"/>
    </source>
</evidence>
<dbReference type="InterPro" id="IPR017972">
    <property type="entry name" value="Cyt_P450_CS"/>
</dbReference>
<comment type="similarity">
    <text evidence="9">Belongs to the major facilitator superfamily. Allantoate permease family.</text>
</comment>
<dbReference type="OrthoDB" id="6730379at2759"/>
<evidence type="ECO:0000256" key="11">
    <source>
        <dbReference type="SAM" id="MobiDB-lite"/>
    </source>
</evidence>
<evidence type="ECO:0000256" key="12">
    <source>
        <dbReference type="SAM" id="Phobius"/>
    </source>
</evidence>
<evidence type="ECO:0000256" key="7">
    <source>
        <dbReference type="ARBA" id="ARBA00023004"/>
    </source>
</evidence>
<comment type="cofactor">
    <cofactor evidence="10">
        <name>heme</name>
        <dbReference type="ChEBI" id="CHEBI:30413"/>
    </cofactor>
</comment>
<evidence type="ECO:0000256" key="5">
    <source>
        <dbReference type="ARBA" id="ARBA00022989"/>
    </source>
</evidence>
<dbReference type="VEuPathDB" id="FungiDB:ATCC64974_38440"/>
<reference evidence="14" key="1">
    <citation type="journal article" date="2016" name="Genome Announc.">
        <title>Draft genome sequence of Aspergillus niger strain An76.</title>
        <authorList>
            <person name="Gong W."/>
            <person name="Cheng Z."/>
            <person name="Zhang H."/>
            <person name="Liu L."/>
            <person name="Gao P."/>
            <person name="Wang L."/>
        </authorList>
    </citation>
    <scope>NUCLEOTIDE SEQUENCE [LARGE SCALE GENOMIC DNA]</scope>
    <source>
        <strain evidence="14">An76</strain>
    </source>
</reference>
<feature type="binding site" description="axial binding residue" evidence="10">
    <location>
        <position position="931"/>
    </location>
    <ligand>
        <name>heme</name>
        <dbReference type="ChEBI" id="CHEBI:30413"/>
    </ligand>
    <ligandPart>
        <name>Fe</name>
        <dbReference type="ChEBI" id="CHEBI:18248"/>
    </ligandPart>
</feature>
<feature type="transmembrane region" description="Helical" evidence="12">
    <location>
        <begin position="161"/>
        <end position="181"/>
    </location>
</feature>
<keyword evidence="4 10" id="KW-0479">Metal-binding</keyword>
<dbReference type="CDD" id="cd11062">
    <property type="entry name" value="CYP58-like"/>
    <property type="match status" value="1"/>
</dbReference>
<evidence type="ECO:0000256" key="10">
    <source>
        <dbReference type="PIRSR" id="PIRSR602401-1"/>
    </source>
</evidence>
<gene>
    <name evidence="13" type="ORF">ABL_07722</name>
</gene>
<feature type="transmembrane region" description="Helical" evidence="12">
    <location>
        <begin position="425"/>
        <end position="446"/>
    </location>
</feature>
<dbReference type="InterPro" id="IPR011701">
    <property type="entry name" value="MFS"/>
</dbReference>
<evidence type="ECO:0000313" key="13">
    <source>
        <dbReference type="EMBL" id="GAQ45061.1"/>
    </source>
</evidence>
<dbReference type="PRINTS" id="PR00463">
    <property type="entry name" value="EP450I"/>
</dbReference>
<feature type="transmembrane region" description="Helical" evidence="12">
    <location>
        <begin position="336"/>
        <end position="357"/>
    </location>
</feature>
<dbReference type="SUPFAM" id="SSF103473">
    <property type="entry name" value="MFS general substrate transporter"/>
    <property type="match status" value="1"/>
</dbReference>
<dbReference type="VEuPathDB" id="FungiDB:An12g03550"/>
<dbReference type="VEuPathDB" id="FungiDB:ASPNIDRAFT2_1103301"/>
<dbReference type="InterPro" id="IPR036396">
    <property type="entry name" value="Cyt_P450_sf"/>
</dbReference>
<dbReference type="Gene3D" id="1.20.1250.20">
    <property type="entry name" value="MFS general substrate transporter like domains"/>
    <property type="match status" value="2"/>
</dbReference>
<dbReference type="GO" id="GO:0020037">
    <property type="term" value="F:heme binding"/>
    <property type="evidence" value="ECO:0007669"/>
    <property type="project" value="InterPro"/>
</dbReference>
<dbReference type="VEuPathDB" id="FungiDB:M747DRAFT_324524"/>
<dbReference type="InterPro" id="IPR001128">
    <property type="entry name" value="Cyt_P450"/>
</dbReference>
<dbReference type="SUPFAM" id="SSF48264">
    <property type="entry name" value="Cytochrome P450"/>
    <property type="match status" value="1"/>
</dbReference>
<feature type="transmembrane region" description="Helical" evidence="12">
    <location>
        <begin position="513"/>
        <end position="532"/>
    </location>
</feature>
<dbReference type="InterPro" id="IPR036259">
    <property type="entry name" value="MFS_trans_sf"/>
</dbReference>
<dbReference type="FunFam" id="1.20.1250.20:FF:000064">
    <property type="entry name" value="MFS allantoate transporter"/>
    <property type="match status" value="1"/>
</dbReference>
<dbReference type="VEuPathDB" id="FungiDB:M747DRAFT_294297"/>
<dbReference type="GO" id="GO:0022857">
    <property type="term" value="F:transmembrane transporter activity"/>
    <property type="evidence" value="ECO:0007669"/>
    <property type="project" value="InterPro"/>
</dbReference>
<feature type="transmembrane region" description="Helical" evidence="12">
    <location>
        <begin position="136"/>
        <end position="154"/>
    </location>
</feature>
<comment type="subcellular location">
    <subcellularLocation>
        <location evidence="1">Membrane</location>
        <topology evidence="1">Multi-pass membrane protein</topology>
    </subcellularLocation>
</comment>
<proteinExistence type="inferred from homology"/>
<dbReference type="Pfam" id="PF00067">
    <property type="entry name" value="p450"/>
    <property type="match status" value="2"/>
</dbReference>
<evidence type="ECO:0000256" key="2">
    <source>
        <dbReference type="ARBA" id="ARBA00022448"/>
    </source>
</evidence>
<organism evidence="13 14">
    <name type="scientific">Aspergillus niger</name>
    <dbReference type="NCBI Taxonomy" id="5061"/>
    <lineage>
        <taxon>Eukaryota</taxon>
        <taxon>Fungi</taxon>
        <taxon>Dikarya</taxon>
        <taxon>Ascomycota</taxon>
        <taxon>Pezizomycotina</taxon>
        <taxon>Eurotiomycetes</taxon>
        <taxon>Eurotiomycetidae</taxon>
        <taxon>Eurotiales</taxon>
        <taxon>Aspergillaceae</taxon>
        <taxon>Aspergillus</taxon>
        <taxon>Aspergillus subgen. Circumdati</taxon>
    </lineage>
</organism>
<dbReference type="InterPro" id="IPR002401">
    <property type="entry name" value="Cyt_P450_E_grp-I"/>
</dbReference>
<feature type="transmembrane region" description="Helical" evidence="12">
    <location>
        <begin position="201"/>
        <end position="220"/>
    </location>
</feature>
<dbReference type="PaxDb" id="5061-CADANGAP00009612"/>
<dbReference type="Proteomes" id="UP000068243">
    <property type="component" value="Unassembled WGS sequence"/>
</dbReference>
<keyword evidence="6" id="KW-0560">Oxidoreductase</keyword>
<dbReference type="GO" id="GO:0016705">
    <property type="term" value="F:oxidoreductase activity, acting on paired donors, with incorporation or reduction of molecular oxygen"/>
    <property type="evidence" value="ECO:0007669"/>
    <property type="project" value="InterPro"/>
</dbReference>
<dbReference type="PROSITE" id="PS00086">
    <property type="entry name" value="CYTOCHROME_P450"/>
    <property type="match status" value="1"/>
</dbReference>
<keyword evidence="8 12" id="KW-0472">Membrane</keyword>
<feature type="region of interest" description="Disordered" evidence="11">
    <location>
        <begin position="1"/>
        <end position="23"/>
    </location>
</feature>
<dbReference type="Gene3D" id="1.10.630.10">
    <property type="entry name" value="Cytochrome P450"/>
    <property type="match status" value="1"/>
</dbReference>
<name>A0A100IPN1_ASPNG</name>
<dbReference type="VEuPathDB" id="FungiDB:ATCC64974_39960"/>
<keyword evidence="3 12" id="KW-0812">Transmembrane</keyword>
<sequence>MADEKTEKSPPPMTVDEETGTTEKIDPTIAEHAKDADEALAVFEDLHGEVITLDEETNKRILRIIDWHIMPIMCLVYGMNFLDKTTLSYASIMGIKTDLNLVGDDYQWLGSLFYFGYLAWEYPTNRLLQRLPLGKYSAACIIIWGAILCCFAAVNNFSGAIAIRFFLGVFEASVTPGFALLTSQWYTKAEQGSRVNIWFSFNGWGQIFGGLVAYGIAVGTDRHGSSIEPWKIIFLVTGLLTVCLGLIFLWVVPDNQLNARWLKKEDRVLALARVRVNQQGIGNKHFKIHQVKEALLDPMTWAFFFYALIADIPNGGITNFFSQLITSFGYTAEQSLIYGVPAGAIEVISLLGSGFLGQYTNQRLLCSTGGLIASIIGMILVVALPLTNNVGRLLGYYMTLASATPFVALLAMISSNVAGYTKKTTVAAIYLIGYCAGNIIGPQVFRPQDAPRYVPAEITIIVCWGVCLFILAFIWWWYRVQNEKKARVRASPGYAPMENQEWMDLTDWENHELVYVLAILAIFVFLFLRTLYRLVLHPLRGIPGPKLAAATSLYEFYYDVVEGGKYIWEVERMHERYGKTDARREIVFIKLTRDKGPIVRVSPGELHIKDPYFYDQIYASSSNGKRDKDAKLVRSFCCPSAMFSTVSHDLHRSRRAVISHLFTRRAVVNSESIIQDKISKLSSRLDSIQRVGAIVSLKAAFGALVSDILGQYLYAEDLHYLDDPKFKNDSMASANELAAKIHVFRYLPFLVTLFRSVPLTLLRSVHSVSDLVDFKLWLRQQAQDAIHHKDRSTMASGPVFAALLSGNGPAEEKSLERLEDESFVLIVAGDSISQTLSVALFHLLKNKQLAQTLREELKQVIPTPTYQAKWSELEKLPYLTPVGQSDYFVHQDPAVFPDPDTFDPDRWIRAGKENVNLKSFLVAFSKGSRKCIGINLAYAVLYLTVATLIRRYDMELYDATEDEIRTARDFLLSRPEKGHATVNVVVKDILTT</sequence>
<dbReference type="Pfam" id="PF07690">
    <property type="entry name" value="MFS_1"/>
    <property type="match status" value="1"/>
</dbReference>
<evidence type="ECO:0000256" key="1">
    <source>
        <dbReference type="ARBA" id="ARBA00004141"/>
    </source>
</evidence>
<dbReference type="PANTHER" id="PTHR43791:SF1">
    <property type="entry name" value="ALLANTOATE PERMEASE"/>
    <property type="match status" value="1"/>
</dbReference>
<evidence type="ECO:0000256" key="4">
    <source>
        <dbReference type="ARBA" id="ARBA00022723"/>
    </source>
</evidence>